<dbReference type="InterPro" id="IPR002104">
    <property type="entry name" value="Integrase_catalytic"/>
</dbReference>
<dbReference type="OrthoDB" id="1822491at2"/>
<evidence type="ECO:0008006" key="9">
    <source>
        <dbReference type="Google" id="ProtNLM"/>
    </source>
</evidence>
<dbReference type="Proteomes" id="UP000035721">
    <property type="component" value="Unassembled WGS sequence"/>
</dbReference>
<proteinExistence type="inferred from homology"/>
<feature type="domain" description="Core-binding (CB)" evidence="6">
    <location>
        <begin position="129"/>
        <end position="221"/>
    </location>
</feature>
<sequence length="455" mass="49276">MSTAPMGAGSRRAPGLKIPLPEHPMKACAFCEEPRRNRSAGWSRVVDGSGTLRGWTCAGCPRYGEPIRRVVTTKGVVRWRWTATATPEGARKAVQATGTADTLDDARSAVAAARARILAEGQWSRPTSLTVRALCERWLLAREKDVRPGGIRRVTLEGYRSALDAPLRHIGHRPAEDVRVGEVRELVGTLATAGGKWRRPLSARSIAYSLGSLSQAYRWGIEQGWVERDPTVGVRAPKRSSEARPKVIWSTAELLAFRDVSDGAEEPGFPWSRAGMRLTLCGLRRSEVLGLDWRHVDLREGTVTVAASRVKTGRAKDTDLGGPKTSRSHRVVGVEEIHPGTVAALRALWLAQGRPSEGLVILDAAGMPVDPDAYSRRFRALAAEAGVPDLGSIHRIRHTLASWGRDAGISERAMASLLGHDVVTHGRFYVSTDDDAAAVGARGLGELLTRSRTGS</sequence>
<evidence type="ECO:0000259" key="5">
    <source>
        <dbReference type="PROSITE" id="PS51898"/>
    </source>
</evidence>
<evidence type="ECO:0000259" key="6">
    <source>
        <dbReference type="PROSITE" id="PS51900"/>
    </source>
</evidence>
<evidence type="ECO:0000313" key="8">
    <source>
        <dbReference type="Proteomes" id="UP000035721"/>
    </source>
</evidence>
<accession>A0A077LYT3</accession>
<comment type="similarity">
    <text evidence="1">Belongs to the 'phage' integrase family.</text>
</comment>
<dbReference type="GO" id="GO:0015074">
    <property type="term" value="P:DNA integration"/>
    <property type="evidence" value="ECO:0007669"/>
    <property type="project" value="InterPro"/>
</dbReference>
<dbReference type="InterPro" id="IPR044068">
    <property type="entry name" value="CB"/>
</dbReference>
<dbReference type="SUPFAM" id="SSF56349">
    <property type="entry name" value="DNA breaking-rejoining enzymes"/>
    <property type="match status" value="1"/>
</dbReference>
<gene>
    <name evidence="7" type="ORF">BN12_1680001</name>
</gene>
<dbReference type="RefSeq" id="WP_157635528.1">
    <property type="nucleotide sequence ID" value="NZ_HF570958.1"/>
</dbReference>
<keyword evidence="3" id="KW-0233">DNA recombination</keyword>
<feature type="domain" description="Tyr recombinase" evidence="5">
    <location>
        <begin position="243"/>
        <end position="442"/>
    </location>
</feature>
<dbReference type="PROSITE" id="PS51898">
    <property type="entry name" value="TYR_RECOMBINASE"/>
    <property type="match status" value="1"/>
</dbReference>
<evidence type="ECO:0000256" key="3">
    <source>
        <dbReference type="ARBA" id="ARBA00023172"/>
    </source>
</evidence>
<protein>
    <recommendedName>
        <fullName evidence="9">Integrase family protein</fullName>
    </recommendedName>
</protein>
<dbReference type="Pfam" id="PF00589">
    <property type="entry name" value="Phage_integrase"/>
    <property type="match status" value="1"/>
</dbReference>
<dbReference type="PANTHER" id="PTHR30349">
    <property type="entry name" value="PHAGE INTEGRASE-RELATED"/>
    <property type="match status" value="1"/>
</dbReference>
<evidence type="ECO:0000256" key="2">
    <source>
        <dbReference type="ARBA" id="ARBA00023125"/>
    </source>
</evidence>
<dbReference type="Gene3D" id="1.10.443.10">
    <property type="entry name" value="Intergrase catalytic core"/>
    <property type="match status" value="1"/>
</dbReference>
<comment type="caution">
    <text evidence="7">The sequence shown here is derived from an EMBL/GenBank/DDBJ whole genome shotgun (WGS) entry which is preliminary data.</text>
</comment>
<dbReference type="InterPro" id="IPR013762">
    <property type="entry name" value="Integrase-like_cat_sf"/>
</dbReference>
<dbReference type="InterPro" id="IPR011010">
    <property type="entry name" value="DNA_brk_join_enz"/>
</dbReference>
<dbReference type="PROSITE" id="PS51900">
    <property type="entry name" value="CB"/>
    <property type="match status" value="1"/>
</dbReference>
<organism evidence="7 8">
    <name type="scientific">Nostocoides japonicum T1-X7</name>
    <dbReference type="NCBI Taxonomy" id="1194083"/>
    <lineage>
        <taxon>Bacteria</taxon>
        <taxon>Bacillati</taxon>
        <taxon>Actinomycetota</taxon>
        <taxon>Actinomycetes</taxon>
        <taxon>Micrococcales</taxon>
        <taxon>Intrasporangiaceae</taxon>
        <taxon>Nostocoides</taxon>
    </lineage>
</organism>
<dbReference type="Gene3D" id="1.10.150.130">
    <property type="match status" value="1"/>
</dbReference>
<keyword evidence="2 4" id="KW-0238">DNA-binding</keyword>
<dbReference type="EMBL" id="CAJB01000077">
    <property type="protein sequence ID" value="CCH77135.1"/>
    <property type="molecule type" value="Genomic_DNA"/>
</dbReference>
<dbReference type="PANTHER" id="PTHR30349:SF41">
    <property type="entry name" value="INTEGRASE_RECOMBINASE PROTEIN MJ0367-RELATED"/>
    <property type="match status" value="1"/>
</dbReference>
<reference evidence="7 8" key="1">
    <citation type="journal article" date="2013" name="ISME J.">
        <title>A metabolic model for members of the genus Tetrasphaera involved in enhanced biological phosphorus removal.</title>
        <authorList>
            <person name="Kristiansen R."/>
            <person name="Nguyen H.T.T."/>
            <person name="Saunders A.M."/>
            <person name="Nielsen J.L."/>
            <person name="Wimmer R."/>
            <person name="Le V.Q."/>
            <person name="McIlroy S.J."/>
            <person name="Petrovski S."/>
            <person name="Seviour R.J."/>
            <person name="Calteau A."/>
            <person name="Nielsen K.L."/>
            <person name="Nielsen P.H."/>
        </authorList>
    </citation>
    <scope>NUCLEOTIDE SEQUENCE [LARGE SCALE GENOMIC DNA]</scope>
    <source>
        <strain evidence="7 8">T1-X7</strain>
    </source>
</reference>
<dbReference type="GO" id="GO:0006310">
    <property type="term" value="P:DNA recombination"/>
    <property type="evidence" value="ECO:0007669"/>
    <property type="project" value="UniProtKB-KW"/>
</dbReference>
<dbReference type="STRING" id="1194083.BN12_1680001"/>
<dbReference type="InterPro" id="IPR010998">
    <property type="entry name" value="Integrase_recombinase_N"/>
</dbReference>
<evidence type="ECO:0000256" key="4">
    <source>
        <dbReference type="PROSITE-ProRule" id="PRU01248"/>
    </source>
</evidence>
<dbReference type="GO" id="GO:0003677">
    <property type="term" value="F:DNA binding"/>
    <property type="evidence" value="ECO:0007669"/>
    <property type="project" value="UniProtKB-UniRule"/>
</dbReference>
<keyword evidence="8" id="KW-1185">Reference proteome</keyword>
<name>A0A077LYT3_9MICO</name>
<evidence type="ECO:0000313" key="7">
    <source>
        <dbReference type="EMBL" id="CCH77135.1"/>
    </source>
</evidence>
<dbReference type="InterPro" id="IPR050090">
    <property type="entry name" value="Tyrosine_recombinase_XerCD"/>
</dbReference>
<evidence type="ECO:0000256" key="1">
    <source>
        <dbReference type="ARBA" id="ARBA00008857"/>
    </source>
</evidence>
<dbReference type="AlphaFoldDB" id="A0A077LYT3"/>